<evidence type="ECO:0000256" key="1">
    <source>
        <dbReference type="SAM" id="MobiDB-lite"/>
    </source>
</evidence>
<gene>
    <name evidence="2" type="ORF">POCTA_138.1.T0030225</name>
</gene>
<dbReference type="OMA" id="NIQQCKV"/>
<accession>A0A8S1RXJ6</accession>
<dbReference type="Proteomes" id="UP000683925">
    <property type="component" value="Unassembled WGS sequence"/>
</dbReference>
<name>A0A8S1RXJ6_PAROT</name>
<evidence type="ECO:0008006" key="4">
    <source>
        <dbReference type="Google" id="ProtNLM"/>
    </source>
</evidence>
<sequence>MSTVQMKQHINLLRKAVGEIKDSTQERITQISTEVQFNPQDNKEFNDLLNEIKQDTLRKLHAFYELKVNNKTNVYQYELSNCSTNYTELQQQILEHQEIIKEKINQNLQKREQYDKLAIRMVLNYERLKLYKKYFKSLIQYATRKRKSRQAKFDAYQKYQLGLQTKVFYYWRSTCHKTGYQTMLITQAAKEIKNIQSQFIDIVKILKAKIAETEEQIQIKKNAKAEFSYNLSRNLLKTISNLSMEVMSLHQVTIKDNQINNDENTKFLKEVNGLIQSKLSSIQQVKEKLKSSEEPTASETHKKNKQSIQFDLQNQSRK</sequence>
<feature type="compositionally biased region" description="Polar residues" evidence="1">
    <location>
        <begin position="306"/>
        <end position="318"/>
    </location>
</feature>
<reference evidence="2" key="1">
    <citation type="submission" date="2021-01" db="EMBL/GenBank/DDBJ databases">
        <authorList>
            <consortium name="Genoscope - CEA"/>
            <person name="William W."/>
        </authorList>
    </citation>
    <scope>NUCLEOTIDE SEQUENCE</scope>
</reference>
<organism evidence="2 3">
    <name type="scientific">Paramecium octaurelia</name>
    <dbReference type="NCBI Taxonomy" id="43137"/>
    <lineage>
        <taxon>Eukaryota</taxon>
        <taxon>Sar</taxon>
        <taxon>Alveolata</taxon>
        <taxon>Ciliophora</taxon>
        <taxon>Intramacronucleata</taxon>
        <taxon>Oligohymenophorea</taxon>
        <taxon>Peniculida</taxon>
        <taxon>Parameciidae</taxon>
        <taxon>Paramecium</taxon>
    </lineage>
</organism>
<proteinExistence type="predicted"/>
<evidence type="ECO:0000313" key="2">
    <source>
        <dbReference type="EMBL" id="CAD8132027.1"/>
    </source>
</evidence>
<dbReference type="OrthoDB" id="299137at2759"/>
<feature type="region of interest" description="Disordered" evidence="1">
    <location>
        <begin position="286"/>
        <end position="318"/>
    </location>
</feature>
<keyword evidence="3" id="KW-1185">Reference proteome</keyword>
<dbReference type="EMBL" id="CAJJDP010000001">
    <property type="protein sequence ID" value="CAD8132027.1"/>
    <property type="molecule type" value="Genomic_DNA"/>
</dbReference>
<comment type="caution">
    <text evidence="2">The sequence shown here is derived from an EMBL/GenBank/DDBJ whole genome shotgun (WGS) entry which is preliminary data.</text>
</comment>
<evidence type="ECO:0000313" key="3">
    <source>
        <dbReference type="Proteomes" id="UP000683925"/>
    </source>
</evidence>
<protein>
    <recommendedName>
        <fullName evidence="4">Protein of centriole 5</fullName>
    </recommendedName>
</protein>
<dbReference type="AlphaFoldDB" id="A0A8S1RXJ6"/>